<feature type="compositionally biased region" description="Basic and acidic residues" evidence="2">
    <location>
        <begin position="75"/>
        <end position="85"/>
    </location>
</feature>
<gene>
    <name evidence="4" type="ORF">HNQ65_002444</name>
</gene>
<evidence type="ECO:0000256" key="1">
    <source>
        <dbReference type="ARBA" id="ARBA00022884"/>
    </source>
</evidence>
<organism evidence="4 5">
    <name type="scientific">Prosthecobacter vanneervenii</name>
    <dbReference type="NCBI Taxonomy" id="48466"/>
    <lineage>
        <taxon>Bacteria</taxon>
        <taxon>Pseudomonadati</taxon>
        <taxon>Verrucomicrobiota</taxon>
        <taxon>Verrucomicrobiia</taxon>
        <taxon>Verrucomicrobiales</taxon>
        <taxon>Verrucomicrobiaceae</taxon>
        <taxon>Prosthecobacter</taxon>
    </lineage>
</organism>
<dbReference type="PROSITE" id="PS50102">
    <property type="entry name" value="RRM"/>
    <property type="match status" value="1"/>
</dbReference>
<dbReference type="InterPro" id="IPR052462">
    <property type="entry name" value="SLIRP/GR-RBP-like"/>
</dbReference>
<keyword evidence="1" id="KW-0694">RNA-binding</keyword>
<feature type="compositionally biased region" description="Gly residues" evidence="2">
    <location>
        <begin position="88"/>
        <end position="107"/>
    </location>
</feature>
<protein>
    <submittedName>
        <fullName evidence="4">RNA recognition motif-containing protein</fullName>
    </submittedName>
</protein>
<feature type="domain" description="RRM" evidence="3">
    <location>
        <begin position="1"/>
        <end position="79"/>
    </location>
</feature>
<keyword evidence="5" id="KW-1185">Reference proteome</keyword>
<dbReference type="InterPro" id="IPR000504">
    <property type="entry name" value="RRM_dom"/>
</dbReference>
<dbReference type="Gene3D" id="3.30.70.330">
    <property type="match status" value="1"/>
</dbReference>
<dbReference type="AlphaFoldDB" id="A0A7W7YBC4"/>
<dbReference type="Proteomes" id="UP000590740">
    <property type="component" value="Unassembled WGS sequence"/>
</dbReference>
<sequence>MNLYVSNLPYTMTDEELQGEFAAFGNVSSARVVRDRDTGRSRGFAFVEMPVESEALTAINALNAKEIGGRALRVVEARPKEERPQRPFGGGGGGGGHRNQGGGGGAGGRRDSRSDWDRNKRS</sequence>
<reference evidence="4 5" key="1">
    <citation type="submission" date="2020-08" db="EMBL/GenBank/DDBJ databases">
        <title>Genomic Encyclopedia of Type Strains, Phase IV (KMG-IV): sequencing the most valuable type-strain genomes for metagenomic binning, comparative biology and taxonomic classification.</title>
        <authorList>
            <person name="Goeker M."/>
        </authorList>
    </citation>
    <scope>NUCLEOTIDE SEQUENCE [LARGE SCALE GENOMIC DNA]</scope>
    <source>
        <strain evidence="4 5">DSM 12252</strain>
    </source>
</reference>
<proteinExistence type="predicted"/>
<evidence type="ECO:0000313" key="4">
    <source>
        <dbReference type="EMBL" id="MBB5032862.1"/>
    </source>
</evidence>
<accession>A0A7W7YBC4</accession>
<evidence type="ECO:0000313" key="5">
    <source>
        <dbReference type="Proteomes" id="UP000590740"/>
    </source>
</evidence>
<dbReference type="InterPro" id="IPR012677">
    <property type="entry name" value="Nucleotide-bd_a/b_plait_sf"/>
</dbReference>
<dbReference type="GO" id="GO:0003723">
    <property type="term" value="F:RNA binding"/>
    <property type="evidence" value="ECO:0007669"/>
    <property type="project" value="UniProtKB-KW"/>
</dbReference>
<feature type="compositionally biased region" description="Basic and acidic residues" evidence="2">
    <location>
        <begin position="108"/>
        <end position="122"/>
    </location>
</feature>
<dbReference type="SMART" id="SM00360">
    <property type="entry name" value="RRM"/>
    <property type="match status" value="1"/>
</dbReference>
<evidence type="ECO:0000256" key="2">
    <source>
        <dbReference type="SAM" id="MobiDB-lite"/>
    </source>
</evidence>
<dbReference type="RefSeq" id="WP_184339770.1">
    <property type="nucleotide sequence ID" value="NZ_JACHIG010000004.1"/>
</dbReference>
<feature type="region of interest" description="Disordered" evidence="2">
    <location>
        <begin position="75"/>
        <end position="122"/>
    </location>
</feature>
<dbReference type="Pfam" id="PF00076">
    <property type="entry name" value="RRM_1"/>
    <property type="match status" value="1"/>
</dbReference>
<evidence type="ECO:0000259" key="3">
    <source>
        <dbReference type="PROSITE" id="PS50102"/>
    </source>
</evidence>
<name>A0A7W7YBC4_9BACT</name>
<dbReference type="EMBL" id="JACHIG010000004">
    <property type="protein sequence ID" value="MBB5032862.1"/>
    <property type="molecule type" value="Genomic_DNA"/>
</dbReference>
<dbReference type="SUPFAM" id="SSF54928">
    <property type="entry name" value="RNA-binding domain, RBD"/>
    <property type="match status" value="1"/>
</dbReference>
<dbReference type="InterPro" id="IPR035979">
    <property type="entry name" value="RBD_domain_sf"/>
</dbReference>
<comment type="caution">
    <text evidence="4">The sequence shown here is derived from an EMBL/GenBank/DDBJ whole genome shotgun (WGS) entry which is preliminary data.</text>
</comment>
<dbReference type="PANTHER" id="PTHR48027">
    <property type="entry name" value="HETEROGENEOUS NUCLEAR RIBONUCLEOPROTEIN 87F-RELATED"/>
    <property type="match status" value="1"/>
</dbReference>